<evidence type="ECO:0000256" key="4">
    <source>
        <dbReference type="ARBA" id="ARBA00023157"/>
    </source>
</evidence>
<keyword evidence="5" id="KW-0676">Redox-active center</keyword>
<dbReference type="NCBIfam" id="TIGR01068">
    <property type="entry name" value="thioredoxin"/>
    <property type="match status" value="1"/>
</dbReference>
<dbReference type="Proteomes" id="UP001157947">
    <property type="component" value="Unassembled WGS sequence"/>
</dbReference>
<dbReference type="GO" id="GO:0015035">
    <property type="term" value="F:protein-disulfide reductase activity"/>
    <property type="evidence" value="ECO:0007669"/>
    <property type="project" value="UniProtKB-UniRule"/>
</dbReference>
<evidence type="ECO:0000313" key="9">
    <source>
        <dbReference type="Proteomes" id="UP001157947"/>
    </source>
</evidence>
<dbReference type="SUPFAM" id="SSF52833">
    <property type="entry name" value="Thioredoxin-like"/>
    <property type="match status" value="1"/>
</dbReference>
<evidence type="ECO:0000256" key="6">
    <source>
        <dbReference type="NCBIfam" id="TIGR01068"/>
    </source>
</evidence>
<protein>
    <recommendedName>
        <fullName evidence="6">Thioredoxin</fullName>
    </recommendedName>
</protein>
<dbReference type="Pfam" id="PF00085">
    <property type="entry name" value="Thioredoxin"/>
    <property type="match status" value="1"/>
</dbReference>
<dbReference type="InterPro" id="IPR019734">
    <property type="entry name" value="TPR_rpt"/>
</dbReference>
<dbReference type="InterPro" id="IPR005746">
    <property type="entry name" value="Thioredoxin"/>
</dbReference>
<keyword evidence="2" id="KW-0813">Transport</keyword>
<evidence type="ECO:0000256" key="3">
    <source>
        <dbReference type="ARBA" id="ARBA00022982"/>
    </source>
</evidence>
<dbReference type="PRINTS" id="PR00421">
    <property type="entry name" value="THIOREDOXIN"/>
</dbReference>
<dbReference type="Gene3D" id="1.25.40.10">
    <property type="entry name" value="Tetratricopeptide repeat domain"/>
    <property type="match status" value="2"/>
</dbReference>
<organism evidence="8 9">
    <name type="scientific">Venenivibrio stagnispumantis</name>
    <dbReference type="NCBI Taxonomy" id="407998"/>
    <lineage>
        <taxon>Bacteria</taxon>
        <taxon>Pseudomonadati</taxon>
        <taxon>Aquificota</taxon>
        <taxon>Aquificia</taxon>
        <taxon>Aquificales</taxon>
        <taxon>Hydrogenothermaceae</taxon>
        <taxon>Venenivibrio</taxon>
    </lineage>
</organism>
<evidence type="ECO:0000256" key="2">
    <source>
        <dbReference type="ARBA" id="ARBA00022448"/>
    </source>
</evidence>
<sequence>MAENIKDVTSENFGEIIEASYDNIVVVDFWAPWCGPCRTLKPILEKLAKEYGFILAKVNTDENPDIAQEYGVHGIPDVKIIKDGEVVDGFVGALPETRVRAIIEKYIKSEADKLLEEAKMHLLNGDIVSAEKIYNYLLEKYPENRKVILETAKFLIKQNKLQEAENLLSKIKEYEREHFSQAQAIKELITFKKECYNQDIKSDLDMLFSQASCFVLEENYEEALKLFLEIVKKDRKYKDDGARKAMISIFNLLGESHPLTKEYRKKLSMVLY</sequence>
<dbReference type="CDD" id="cd02947">
    <property type="entry name" value="TRX_family"/>
    <property type="match status" value="1"/>
</dbReference>
<name>A0AA45WKY4_9AQUI</name>
<dbReference type="Gene3D" id="3.40.30.10">
    <property type="entry name" value="Glutaredoxin"/>
    <property type="match status" value="1"/>
</dbReference>
<evidence type="ECO:0000259" key="7">
    <source>
        <dbReference type="PROSITE" id="PS51352"/>
    </source>
</evidence>
<dbReference type="InterPro" id="IPR011990">
    <property type="entry name" value="TPR-like_helical_dom_sf"/>
</dbReference>
<comment type="similarity">
    <text evidence="1">Belongs to the thioredoxin family.</text>
</comment>
<feature type="domain" description="Thioredoxin" evidence="7">
    <location>
        <begin position="1"/>
        <end position="108"/>
    </location>
</feature>
<keyword evidence="4" id="KW-1015">Disulfide bond</keyword>
<proteinExistence type="inferred from homology"/>
<dbReference type="Pfam" id="PF14559">
    <property type="entry name" value="TPR_19"/>
    <property type="match status" value="1"/>
</dbReference>
<dbReference type="FunFam" id="3.40.30.10:FF:000001">
    <property type="entry name" value="Thioredoxin"/>
    <property type="match status" value="1"/>
</dbReference>
<dbReference type="AlphaFoldDB" id="A0AA45WKY4"/>
<reference evidence="8" key="1">
    <citation type="submission" date="2017-05" db="EMBL/GenBank/DDBJ databases">
        <authorList>
            <person name="Varghese N."/>
            <person name="Submissions S."/>
        </authorList>
    </citation>
    <scope>NUCLEOTIDE SEQUENCE</scope>
    <source>
        <strain evidence="8">DSM 18763</strain>
    </source>
</reference>
<comment type="caution">
    <text evidence="8">The sequence shown here is derived from an EMBL/GenBank/DDBJ whole genome shotgun (WGS) entry which is preliminary data.</text>
</comment>
<gene>
    <name evidence="8" type="ORF">SAMN06264868_10659</name>
</gene>
<dbReference type="EMBL" id="FXTX01000006">
    <property type="protein sequence ID" value="SMP08927.1"/>
    <property type="molecule type" value="Genomic_DNA"/>
</dbReference>
<dbReference type="Pfam" id="PF14561">
    <property type="entry name" value="TPR_20"/>
    <property type="match status" value="1"/>
</dbReference>
<dbReference type="GO" id="GO:0006950">
    <property type="term" value="P:response to stress"/>
    <property type="evidence" value="ECO:0007669"/>
    <property type="project" value="UniProtKB-ARBA"/>
</dbReference>
<dbReference type="SMART" id="SM00028">
    <property type="entry name" value="TPR"/>
    <property type="match status" value="3"/>
</dbReference>
<dbReference type="GO" id="GO:0005737">
    <property type="term" value="C:cytoplasm"/>
    <property type="evidence" value="ECO:0007669"/>
    <property type="project" value="TreeGrafter"/>
</dbReference>
<dbReference type="InterPro" id="IPR036249">
    <property type="entry name" value="Thioredoxin-like_sf"/>
</dbReference>
<accession>A0AA45WKY4</accession>
<evidence type="ECO:0000256" key="5">
    <source>
        <dbReference type="ARBA" id="ARBA00023284"/>
    </source>
</evidence>
<dbReference type="PROSITE" id="PS51352">
    <property type="entry name" value="THIOREDOXIN_2"/>
    <property type="match status" value="1"/>
</dbReference>
<evidence type="ECO:0000313" key="8">
    <source>
        <dbReference type="EMBL" id="SMP08927.1"/>
    </source>
</evidence>
<evidence type="ECO:0000256" key="1">
    <source>
        <dbReference type="ARBA" id="ARBA00008987"/>
    </source>
</evidence>
<keyword evidence="9" id="KW-1185">Reference proteome</keyword>
<dbReference type="PANTHER" id="PTHR45663">
    <property type="entry name" value="GEO12009P1"/>
    <property type="match status" value="1"/>
</dbReference>
<keyword evidence="3" id="KW-0249">Electron transport</keyword>
<dbReference type="SUPFAM" id="SSF48452">
    <property type="entry name" value="TPR-like"/>
    <property type="match status" value="1"/>
</dbReference>
<dbReference type="InterPro" id="IPR013766">
    <property type="entry name" value="Thioredoxin_domain"/>
</dbReference>
<dbReference type="PANTHER" id="PTHR45663:SF11">
    <property type="entry name" value="GEO12009P1"/>
    <property type="match status" value="1"/>
</dbReference>
<dbReference type="PROSITE" id="PS00194">
    <property type="entry name" value="THIOREDOXIN_1"/>
    <property type="match status" value="1"/>
</dbReference>
<dbReference type="InterPro" id="IPR017937">
    <property type="entry name" value="Thioredoxin_CS"/>
</dbReference>